<evidence type="ECO:0000256" key="2">
    <source>
        <dbReference type="ARBA" id="ARBA00023125"/>
    </source>
</evidence>
<dbReference type="InterPro" id="IPR050313">
    <property type="entry name" value="Carb_Metab_HTH_regulators"/>
</dbReference>
<dbReference type="InterPro" id="IPR018356">
    <property type="entry name" value="Tscrpt_reg_HTH_DeoR_CS"/>
</dbReference>
<dbReference type="PROSITE" id="PS51000">
    <property type="entry name" value="HTH_DEOR_2"/>
    <property type="match status" value="1"/>
</dbReference>
<dbReference type="Gene3D" id="3.40.50.1360">
    <property type="match status" value="1"/>
</dbReference>
<dbReference type="PROSITE" id="PS50943">
    <property type="entry name" value="HTH_CROC1"/>
    <property type="match status" value="1"/>
</dbReference>
<gene>
    <name evidence="6" type="ORF">DWX31_25815</name>
</gene>
<dbReference type="Pfam" id="PF00455">
    <property type="entry name" value="DeoRC"/>
    <property type="match status" value="1"/>
</dbReference>
<dbReference type="GO" id="GO:0003677">
    <property type="term" value="F:DNA binding"/>
    <property type="evidence" value="ECO:0007669"/>
    <property type="project" value="UniProtKB-KW"/>
</dbReference>
<dbReference type="InterPro" id="IPR037171">
    <property type="entry name" value="NagB/RpiA_transferase-like"/>
</dbReference>
<protein>
    <submittedName>
        <fullName evidence="6">DeoR/GlpR transcriptional regulator</fullName>
    </submittedName>
</protein>
<name>A0A3E3DEV3_9FIRM</name>
<dbReference type="SMART" id="SM00420">
    <property type="entry name" value="HTH_DEOR"/>
    <property type="match status" value="1"/>
</dbReference>
<dbReference type="InterPro" id="IPR001034">
    <property type="entry name" value="DeoR_HTH"/>
</dbReference>
<dbReference type="InterPro" id="IPR036390">
    <property type="entry name" value="WH_DNA-bd_sf"/>
</dbReference>
<dbReference type="SUPFAM" id="SSF100950">
    <property type="entry name" value="NagB/RpiA/CoA transferase-like"/>
    <property type="match status" value="1"/>
</dbReference>
<dbReference type="InterPro" id="IPR036388">
    <property type="entry name" value="WH-like_DNA-bd_sf"/>
</dbReference>
<dbReference type="Proteomes" id="UP000261023">
    <property type="component" value="Unassembled WGS sequence"/>
</dbReference>
<dbReference type="Pfam" id="PF08220">
    <property type="entry name" value="HTH_DeoR"/>
    <property type="match status" value="1"/>
</dbReference>
<dbReference type="AlphaFoldDB" id="A0A3E3DEV3"/>
<dbReference type="OrthoDB" id="9797223at2"/>
<dbReference type="SUPFAM" id="SSF46785">
    <property type="entry name" value="Winged helix' DNA-binding domain"/>
    <property type="match status" value="1"/>
</dbReference>
<keyword evidence="2" id="KW-0238">DNA-binding</keyword>
<accession>A0A3E3DEV3</accession>
<comment type="caution">
    <text evidence="6">The sequence shown here is derived from an EMBL/GenBank/DDBJ whole genome shotgun (WGS) entry which is preliminary data.</text>
</comment>
<evidence type="ECO:0000313" key="6">
    <source>
        <dbReference type="EMBL" id="RGD67735.1"/>
    </source>
</evidence>
<dbReference type="PANTHER" id="PTHR30363">
    <property type="entry name" value="HTH-TYPE TRANSCRIPTIONAL REGULATOR SRLR-RELATED"/>
    <property type="match status" value="1"/>
</dbReference>
<dbReference type="PROSITE" id="PS00894">
    <property type="entry name" value="HTH_DEOR_1"/>
    <property type="match status" value="1"/>
</dbReference>
<dbReference type="InterPro" id="IPR001387">
    <property type="entry name" value="Cro/C1-type_HTH"/>
</dbReference>
<sequence length="257" mass="28888">MGNLTRQDYIVKLLMQKKKMSVEELASILSVTPTTIRRDLLILEEKHQIVRTRGFALFNENFQKDYDGHLRTELFYNEKQRIAGKALELVSSHSSIFLDSGTTILEFAKELNQCTDLEDINIVTNAIDVAQSLFNVNQIFMPGGVLHHYSKVLFGIDTASYFKDINADIAFMGTNGLLNCPGLTVSIPFFLDIKRNMIRSASKVVALADSSKFMCSGIYTYCEYSEVDVLITVQTPENEAALERIRNSNPGIDIILA</sequence>
<evidence type="ECO:0000313" key="7">
    <source>
        <dbReference type="Proteomes" id="UP000261023"/>
    </source>
</evidence>
<evidence type="ECO:0000259" key="5">
    <source>
        <dbReference type="PROSITE" id="PS51000"/>
    </source>
</evidence>
<organism evidence="6 7">
    <name type="scientific">Hungatella hathewayi</name>
    <dbReference type="NCBI Taxonomy" id="154046"/>
    <lineage>
        <taxon>Bacteria</taxon>
        <taxon>Bacillati</taxon>
        <taxon>Bacillota</taxon>
        <taxon>Clostridia</taxon>
        <taxon>Lachnospirales</taxon>
        <taxon>Lachnospiraceae</taxon>
        <taxon>Hungatella</taxon>
    </lineage>
</organism>
<dbReference type="InterPro" id="IPR014036">
    <property type="entry name" value="DeoR-like_C"/>
</dbReference>
<keyword evidence="1" id="KW-0805">Transcription regulation</keyword>
<reference evidence="6 7" key="1">
    <citation type="submission" date="2018-08" db="EMBL/GenBank/DDBJ databases">
        <title>A genome reference for cultivated species of the human gut microbiota.</title>
        <authorList>
            <person name="Zou Y."/>
            <person name="Xue W."/>
            <person name="Luo G."/>
        </authorList>
    </citation>
    <scope>NUCLEOTIDE SEQUENCE [LARGE SCALE GENOMIC DNA]</scope>
    <source>
        <strain evidence="6 7">AF19-13AC</strain>
    </source>
</reference>
<keyword evidence="3" id="KW-0804">Transcription</keyword>
<dbReference type="EMBL" id="QTJW01000022">
    <property type="protein sequence ID" value="RGD67735.1"/>
    <property type="molecule type" value="Genomic_DNA"/>
</dbReference>
<proteinExistence type="predicted"/>
<dbReference type="GO" id="GO:0003700">
    <property type="term" value="F:DNA-binding transcription factor activity"/>
    <property type="evidence" value="ECO:0007669"/>
    <property type="project" value="InterPro"/>
</dbReference>
<dbReference type="RefSeq" id="WP_117502749.1">
    <property type="nucleotide sequence ID" value="NZ_QTJW01000022.1"/>
</dbReference>
<evidence type="ECO:0000259" key="4">
    <source>
        <dbReference type="PROSITE" id="PS50943"/>
    </source>
</evidence>
<feature type="domain" description="HTH deoR-type" evidence="5">
    <location>
        <begin position="3"/>
        <end position="58"/>
    </location>
</feature>
<evidence type="ECO:0000256" key="3">
    <source>
        <dbReference type="ARBA" id="ARBA00023163"/>
    </source>
</evidence>
<dbReference type="Gene3D" id="1.10.10.10">
    <property type="entry name" value="Winged helix-like DNA-binding domain superfamily/Winged helix DNA-binding domain"/>
    <property type="match status" value="1"/>
</dbReference>
<dbReference type="PANTHER" id="PTHR30363:SF44">
    <property type="entry name" value="AGA OPERON TRANSCRIPTIONAL REPRESSOR-RELATED"/>
    <property type="match status" value="1"/>
</dbReference>
<evidence type="ECO:0000256" key="1">
    <source>
        <dbReference type="ARBA" id="ARBA00023015"/>
    </source>
</evidence>
<dbReference type="SMART" id="SM01134">
    <property type="entry name" value="DeoRC"/>
    <property type="match status" value="1"/>
</dbReference>
<dbReference type="PRINTS" id="PR00037">
    <property type="entry name" value="HTHLACR"/>
</dbReference>
<feature type="domain" description="HTH cro/C1-type" evidence="4">
    <location>
        <begin position="11"/>
        <end position="38"/>
    </location>
</feature>